<keyword evidence="1" id="KW-0175">Coiled coil</keyword>
<comment type="caution">
    <text evidence="2">The sequence shown here is derived from an EMBL/GenBank/DDBJ whole genome shotgun (WGS) entry which is preliminary data.</text>
</comment>
<organism evidence="2 3">
    <name type="scientific">Pseudocohnilembus persalinus</name>
    <name type="common">Ciliate</name>
    <dbReference type="NCBI Taxonomy" id="266149"/>
    <lineage>
        <taxon>Eukaryota</taxon>
        <taxon>Sar</taxon>
        <taxon>Alveolata</taxon>
        <taxon>Ciliophora</taxon>
        <taxon>Intramacronucleata</taxon>
        <taxon>Oligohymenophorea</taxon>
        <taxon>Scuticociliatia</taxon>
        <taxon>Philasterida</taxon>
        <taxon>Pseudocohnilembidae</taxon>
        <taxon>Pseudocohnilembus</taxon>
    </lineage>
</organism>
<evidence type="ECO:0000256" key="1">
    <source>
        <dbReference type="SAM" id="Coils"/>
    </source>
</evidence>
<keyword evidence="3" id="KW-1185">Reference proteome</keyword>
<dbReference type="Proteomes" id="UP000054937">
    <property type="component" value="Unassembled WGS sequence"/>
</dbReference>
<name>A0A0V0R4G9_PSEPJ</name>
<dbReference type="AlphaFoldDB" id="A0A0V0R4G9"/>
<gene>
    <name evidence="2" type="ORF">PPERSA_05959</name>
</gene>
<proteinExistence type="predicted"/>
<evidence type="ECO:0000313" key="3">
    <source>
        <dbReference type="Proteomes" id="UP000054937"/>
    </source>
</evidence>
<protein>
    <submittedName>
        <fullName evidence="2">Uncharacterized protein</fullName>
    </submittedName>
</protein>
<dbReference type="InParanoid" id="A0A0V0R4G9"/>
<dbReference type="EMBL" id="LDAU01000053">
    <property type="protein sequence ID" value="KRX09290.1"/>
    <property type="molecule type" value="Genomic_DNA"/>
</dbReference>
<sequence>MIVQDKSVQNGMFSKAGRLTIEMFTLLQEKDQILTGQRSPQQQGFLPNFYYNRSPQNNIKNPIHRTLRPENGKQQKIPIESQPFTKSVTREQIQKTQSESNISKLGLYTPKYHMIYQKSPLYQDKEFEEFQKQNVVQQRKKAFAENQIKNMKKKRYNLSQNDSIASFQNQMSPGTIKQQSIGNNNNNILDSQNFNESQFINNQSQQLQKYANNISVKNGKNVINNLQQNNSIYQRQQAVQNSKSFFRNQNDESIISNQQLQKSILNRRTVNNSYGSIVSQSGDRKYLGIDFDKPHKKIVGPVSYDKQSQSNFNSLNR</sequence>
<dbReference type="OrthoDB" id="298538at2759"/>
<accession>A0A0V0R4G9</accession>
<feature type="coiled-coil region" evidence="1">
    <location>
        <begin position="127"/>
        <end position="161"/>
    </location>
</feature>
<reference evidence="2 3" key="1">
    <citation type="journal article" date="2015" name="Sci. Rep.">
        <title>Genome of the facultative scuticociliatosis pathogen Pseudocohnilembus persalinus provides insight into its virulence through horizontal gene transfer.</title>
        <authorList>
            <person name="Xiong J."/>
            <person name="Wang G."/>
            <person name="Cheng J."/>
            <person name="Tian M."/>
            <person name="Pan X."/>
            <person name="Warren A."/>
            <person name="Jiang C."/>
            <person name="Yuan D."/>
            <person name="Miao W."/>
        </authorList>
    </citation>
    <scope>NUCLEOTIDE SEQUENCE [LARGE SCALE GENOMIC DNA]</scope>
    <source>
        <strain evidence="2">36N120E</strain>
    </source>
</reference>
<evidence type="ECO:0000313" key="2">
    <source>
        <dbReference type="EMBL" id="KRX09290.1"/>
    </source>
</evidence>